<dbReference type="AlphaFoldDB" id="A0A542ZTA0"/>
<dbReference type="EMBL" id="VFOR01000001">
    <property type="protein sequence ID" value="TQL63470.1"/>
    <property type="molecule type" value="Genomic_DNA"/>
</dbReference>
<feature type="transmembrane region" description="Helical" evidence="1">
    <location>
        <begin position="70"/>
        <end position="91"/>
    </location>
</feature>
<keyword evidence="1" id="KW-0812">Transmembrane</keyword>
<feature type="transmembrane region" description="Helical" evidence="1">
    <location>
        <begin position="177"/>
        <end position="198"/>
    </location>
</feature>
<dbReference type="RefSeq" id="WP_142093192.1">
    <property type="nucleotide sequence ID" value="NZ_BAAAMD010000002.1"/>
</dbReference>
<feature type="domain" description="Leucine rich repeat variant" evidence="2">
    <location>
        <begin position="8"/>
        <end position="55"/>
    </location>
</feature>
<dbReference type="OrthoDB" id="9808930at2"/>
<evidence type="ECO:0000313" key="3">
    <source>
        <dbReference type="EMBL" id="TQL63470.1"/>
    </source>
</evidence>
<keyword evidence="1" id="KW-1133">Transmembrane helix</keyword>
<protein>
    <recommendedName>
        <fullName evidence="2">Leucine rich repeat variant domain-containing protein</fullName>
    </recommendedName>
</protein>
<comment type="caution">
    <text evidence="3">The sequence shown here is derived from an EMBL/GenBank/DDBJ whole genome shotgun (WGS) entry which is preliminary data.</text>
</comment>
<gene>
    <name evidence="3" type="ORF">FB460_1285</name>
</gene>
<feature type="transmembrane region" description="Helical" evidence="1">
    <location>
        <begin position="111"/>
        <end position="131"/>
    </location>
</feature>
<dbReference type="Proteomes" id="UP000316196">
    <property type="component" value="Unassembled WGS sequence"/>
</dbReference>
<organism evidence="3 4">
    <name type="scientific">Propioniferax innocua</name>
    <dbReference type="NCBI Taxonomy" id="1753"/>
    <lineage>
        <taxon>Bacteria</taxon>
        <taxon>Bacillati</taxon>
        <taxon>Actinomycetota</taxon>
        <taxon>Actinomycetes</taxon>
        <taxon>Propionibacteriales</taxon>
        <taxon>Propionibacteriaceae</taxon>
        <taxon>Propioniferax</taxon>
    </lineage>
</organism>
<keyword evidence="1" id="KW-0472">Membrane</keyword>
<feature type="transmembrane region" description="Helical" evidence="1">
    <location>
        <begin position="138"/>
        <end position="162"/>
    </location>
</feature>
<dbReference type="Pfam" id="PF25591">
    <property type="entry name" value="LRV_2"/>
    <property type="match status" value="1"/>
</dbReference>
<name>A0A542ZTA0_9ACTN</name>
<evidence type="ECO:0000259" key="2">
    <source>
        <dbReference type="Pfam" id="PF25591"/>
    </source>
</evidence>
<evidence type="ECO:0000256" key="1">
    <source>
        <dbReference type="SAM" id="Phobius"/>
    </source>
</evidence>
<reference evidence="3 4" key="1">
    <citation type="submission" date="2019-06" db="EMBL/GenBank/DDBJ databases">
        <title>Sequencing the genomes of 1000 actinobacteria strains.</title>
        <authorList>
            <person name="Klenk H.-P."/>
        </authorList>
    </citation>
    <scope>NUCLEOTIDE SEQUENCE [LARGE SCALE GENOMIC DNA]</scope>
    <source>
        <strain evidence="3 4">DSM 8251</strain>
    </source>
</reference>
<sequence>MSQDPASFTAQDLTNPSLDAHTLRSIAIARPDLHFAVLQHPNTPPQLAEDIRRLSSSNGRSPQQTGGRAIARLLLPGLAFAALLVTFAPAMTATKSGLFDSTTTSFALGDLGYGMPLRAGCALVVILGLAAAARPKAWLYSILSIITFLISLALGAISWMFIGMDGHSSDGVTMSLAYGPFAAITLAAAMIVAAFIGLGRVKQ</sequence>
<keyword evidence="4" id="KW-1185">Reference proteome</keyword>
<evidence type="ECO:0000313" key="4">
    <source>
        <dbReference type="Proteomes" id="UP000316196"/>
    </source>
</evidence>
<proteinExistence type="predicted"/>
<dbReference type="InterPro" id="IPR057893">
    <property type="entry name" value="LRV_2"/>
</dbReference>
<accession>A0A542ZTA0</accession>